<accession>A0ABR8YT37</accession>
<dbReference type="InterPro" id="IPR013785">
    <property type="entry name" value="Aldolase_TIM"/>
</dbReference>
<proteinExistence type="predicted"/>
<dbReference type="RefSeq" id="WP_191740140.1">
    <property type="nucleotide sequence ID" value="NZ_JACSQB010000064.1"/>
</dbReference>
<reference evidence="1 2" key="1">
    <citation type="submission" date="2020-08" db="EMBL/GenBank/DDBJ databases">
        <title>A Genomic Blueprint of the Chicken Gut Microbiome.</title>
        <authorList>
            <person name="Gilroy R."/>
            <person name="Ravi A."/>
            <person name="Getino M."/>
            <person name="Pursley I."/>
            <person name="Horton D.L."/>
            <person name="Alikhan N.-F."/>
            <person name="Baker D."/>
            <person name="Gharbi K."/>
            <person name="Hall N."/>
            <person name="Watson M."/>
            <person name="Adriaenssens E.M."/>
            <person name="Foster-Nyarko E."/>
            <person name="Jarju S."/>
            <person name="Secka A."/>
            <person name="Antonio M."/>
            <person name="Oren A."/>
            <person name="Chaudhuri R."/>
            <person name="La Ragione R.M."/>
            <person name="Hildebrand F."/>
            <person name="Pallen M.J."/>
        </authorList>
    </citation>
    <scope>NUCLEOTIDE SEQUENCE [LARGE SCALE GENOMIC DNA]</scope>
    <source>
        <strain evidence="1 2">N37</strain>
    </source>
</reference>
<protein>
    <submittedName>
        <fullName evidence="1">STM4011 family radical SAM protein</fullName>
    </submittedName>
</protein>
<gene>
    <name evidence="1" type="ORF">H9637_08995</name>
</gene>
<dbReference type="InterPro" id="IPR058240">
    <property type="entry name" value="rSAM_sf"/>
</dbReference>
<dbReference type="NCBIfam" id="NF038073">
    <property type="entry name" value="rSAM_STM4011"/>
    <property type="match status" value="1"/>
</dbReference>
<evidence type="ECO:0000313" key="2">
    <source>
        <dbReference type="Proteomes" id="UP000627166"/>
    </source>
</evidence>
<sequence>MTYTIVYRNSLKYCNYKCEYCPFSKYKINEEKIKRDKKLFQKFVDFMKNSNEEFKVFLAPKGEILNFDHYKSGIIELCSLNNIKEVVVQTNLSGDLNWLYKVNKEKLRLWTTYHPTEVKIQEFIEEIKQLCKIGIDFTVGSVGIKENLEYIKKLKLEIDNLGDKKPYLWINAYKDVKNYYSKEDIKEIEAIDPLYHINMKNYNSRGVECEAGDTIFWVEGNGLIHRCYRDNVILGNLYKDNLNDIREATVCKNNICTCFMGYINIKNLNLENHYNKSLLGRMP</sequence>
<dbReference type="InterPro" id="IPR047771">
    <property type="entry name" value="Radical_SAM_STM4011-like"/>
</dbReference>
<evidence type="ECO:0000313" key="1">
    <source>
        <dbReference type="EMBL" id="MBD8047168.1"/>
    </source>
</evidence>
<keyword evidence="2" id="KW-1185">Reference proteome</keyword>
<dbReference type="Proteomes" id="UP000627166">
    <property type="component" value="Unassembled WGS sequence"/>
</dbReference>
<dbReference type="EMBL" id="JACSQB010000064">
    <property type="protein sequence ID" value="MBD8047168.1"/>
    <property type="molecule type" value="Genomic_DNA"/>
</dbReference>
<dbReference type="Gene3D" id="3.20.20.70">
    <property type="entry name" value="Aldolase class I"/>
    <property type="match status" value="1"/>
</dbReference>
<dbReference type="SUPFAM" id="SSF102114">
    <property type="entry name" value="Radical SAM enzymes"/>
    <property type="match status" value="1"/>
</dbReference>
<comment type="caution">
    <text evidence="1">The sequence shown here is derived from an EMBL/GenBank/DDBJ whole genome shotgun (WGS) entry which is preliminary data.</text>
</comment>
<organism evidence="1 2">
    <name type="scientific">Clostridium faecium</name>
    <dbReference type="NCBI Taxonomy" id="2762223"/>
    <lineage>
        <taxon>Bacteria</taxon>
        <taxon>Bacillati</taxon>
        <taxon>Bacillota</taxon>
        <taxon>Clostridia</taxon>
        <taxon>Eubacteriales</taxon>
        <taxon>Clostridiaceae</taxon>
        <taxon>Clostridium</taxon>
    </lineage>
</organism>
<name>A0ABR8YT37_9CLOT</name>